<evidence type="ECO:0000256" key="6">
    <source>
        <dbReference type="RuleBase" id="RU368080"/>
    </source>
</evidence>
<protein>
    <recommendedName>
        <fullName evidence="2 6">Autophagy-related protein 17</fullName>
    </recommendedName>
</protein>
<dbReference type="InterPro" id="IPR007240">
    <property type="entry name" value="Atg17"/>
</dbReference>
<feature type="domain" description="Autophagy protein ATG17-like" evidence="7">
    <location>
        <begin position="7"/>
        <end position="226"/>
    </location>
</feature>
<keyword evidence="3 6" id="KW-0963">Cytoplasm</keyword>
<sequence length="273" mass="31477">MSNVIQELQSSKDKTSSISLDDSISNFANEKIQLQEEESLKMADILTSLMKHFDQVQEATRISQLGPEECAKLDISILKADDDSLQNIIEELRIGLDAVIFTSEEIYDRMQVYLRVKDELIKVLNQLDQIGLGADAIYDKLLDFESEIKEREDNLDEFFEQLKSLVEWYRCYASSYNYLLLEIDRRKSAQEKQDQLKNELLKSFEAAYNDELQERRSWSAQHGQYLPEVLCPFIKDAPSILTVAIESDVVTRLPNLSRSSVEKALSEIHSDHN</sequence>
<reference evidence="8 9" key="1">
    <citation type="submission" date="2024-04" db="EMBL/GenBank/DDBJ databases">
        <title>genome sequences of Mucor flavus KT1a and Helicostylum pulchrum KT1b strains isolation_sourced from the surface of a dry-aged beef.</title>
        <authorList>
            <person name="Toyotome T."/>
            <person name="Hosono M."/>
            <person name="Torimaru M."/>
            <person name="Fukuda K."/>
            <person name="Mikami N."/>
        </authorList>
    </citation>
    <scope>NUCLEOTIDE SEQUENCE [LARGE SCALE GENOMIC DNA]</scope>
    <source>
        <strain evidence="8 9">KT1b</strain>
    </source>
</reference>
<evidence type="ECO:0000256" key="4">
    <source>
        <dbReference type="ARBA" id="ARBA00023006"/>
    </source>
</evidence>
<keyword evidence="9" id="KW-1185">Reference proteome</keyword>
<evidence type="ECO:0000313" key="8">
    <source>
        <dbReference type="EMBL" id="GAA5795164.1"/>
    </source>
</evidence>
<accession>A0ABP9XK35</accession>
<evidence type="ECO:0000256" key="1">
    <source>
        <dbReference type="ARBA" id="ARBA00006259"/>
    </source>
</evidence>
<evidence type="ECO:0000256" key="2">
    <source>
        <dbReference type="ARBA" id="ARBA00013806"/>
    </source>
</evidence>
<proteinExistence type="inferred from homology"/>
<dbReference type="Proteomes" id="UP001476247">
    <property type="component" value="Unassembled WGS sequence"/>
</dbReference>
<evidence type="ECO:0000256" key="3">
    <source>
        <dbReference type="ARBA" id="ARBA00022490"/>
    </source>
</evidence>
<comment type="caution">
    <text evidence="8">The sequence shown here is derived from an EMBL/GenBank/DDBJ whole genome shotgun (WGS) entry which is preliminary data.</text>
</comment>
<dbReference type="PANTHER" id="PTHR28005:SF1">
    <property type="entry name" value="AUTOPHAGY-RELATED PROTEIN 17"/>
    <property type="match status" value="1"/>
</dbReference>
<evidence type="ECO:0000259" key="7">
    <source>
        <dbReference type="Pfam" id="PF04108"/>
    </source>
</evidence>
<keyword evidence="4 6" id="KW-0072">Autophagy</keyword>
<gene>
    <name evidence="8" type="ORF">HPULCUR_000518</name>
</gene>
<dbReference type="EMBL" id="BAABUJ010000004">
    <property type="protein sequence ID" value="GAA5795164.1"/>
    <property type="molecule type" value="Genomic_DNA"/>
</dbReference>
<dbReference type="PANTHER" id="PTHR28005">
    <property type="entry name" value="AUTOPHAGY-RELATED PROTEIN 17"/>
    <property type="match status" value="1"/>
</dbReference>
<comment type="similarity">
    <text evidence="1 6">Belongs to the ATG17 family.</text>
</comment>
<dbReference type="Pfam" id="PF04108">
    <property type="entry name" value="ATG17_like"/>
    <property type="match status" value="1"/>
</dbReference>
<comment type="subcellular location">
    <subcellularLocation>
        <location evidence="6">Cytoplasm</location>
    </subcellularLocation>
    <subcellularLocation>
        <location evidence="6">Preautophagosomal structure membrane</location>
        <topology evidence="6">Peripheral membrane protein</topology>
    </subcellularLocation>
</comment>
<comment type="function">
    <text evidence="6">Autophagy-specific protein that functions in response to autophagy-inducing signals as a scaffold to recruit other ATG proteins to organize preautophagosomal structure (PAS) formation. Modulates the timing and magnitude of the autophagy response, such as the size of the sequestering vesicles. Plays particularly a role in pexophagy and nucleophagy.</text>
</comment>
<keyword evidence="5" id="KW-0472">Membrane</keyword>
<evidence type="ECO:0000256" key="5">
    <source>
        <dbReference type="ARBA" id="ARBA00023136"/>
    </source>
</evidence>
<dbReference type="InterPro" id="IPR045326">
    <property type="entry name" value="ATG17-like_dom"/>
</dbReference>
<name>A0ABP9XK35_9FUNG</name>
<evidence type="ECO:0000313" key="9">
    <source>
        <dbReference type="Proteomes" id="UP001476247"/>
    </source>
</evidence>
<organism evidence="8 9">
    <name type="scientific">Helicostylum pulchrum</name>
    <dbReference type="NCBI Taxonomy" id="562976"/>
    <lineage>
        <taxon>Eukaryota</taxon>
        <taxon>Fungi</taxon>
        <taxon>Fungi incertae sedis</taxon>
        <taxon>Mucoromycota</taxon>
        <taxon>Mucoromycotina</taxon>
        <taxon>Mucoromycetes</taxon>
        <taxon>Mucorales</taxon>
        <taxon>Mucorineae</taxon>
        <taxon>Mucoraceae</taxon>
        <taxon>Helicostylum</taxon>
    </lineage>
</organism>